<name>A0A1W7D1G8_9ACTN</name>
<gene>
    <name evidence="3" type="ORF">CAG99_19870</name>
</gene>
<reference evidence="3 4" key="1">
    <citation type="submission" date="2017-05" db="EMBL/GenBank/DDBJ databases">
        <title>Complete genome sequence of Streptomyces sp. SCSIO 03032 revealed the diverse biosynthetic pathways for its bioactive secondary metabolites.</title>
        <authorList>
            <person name="Ma L."/>
            <person name="Zhu Y."/>
            <person name="Zhang W."/>
            <person name="Zhang G."/>
            <person name="Tian X."/>
            <person name="Zhang S."/>
            <person name="Zhang C."/>
        </authorList>
    </citation>
    <scope>NUCLEOTIDE SEQUENCE [LARGE SCALE GENOMIC DNA]</scope>
    <source>
        <strain evidence="3 4">SCSIO 03032</strain>
    </source>
</reference>
<dbReference type="PANTHER" id="PTHR43300:SF11">
    <property type="entry name" value="ACETYLTRANSFERASE RV3034C-RELATED"/>
    <property type="match status" value="1"/>
</dbReference>
<proteinExistence type="predicted"/>
<dbReference type="GO" id="GO:0016740">
    <property type="term" value="F:transferase activity"/>
    <property type="evidence" value="ECO:0007669"/>
    <property type="project" value="UniProtKB-KW"/>
</dbReference>
<accession>A0A1W7D1G8</accession>
<dbReference type="OrthoDB" id="2643438at2"/>
<evidence type="ECO:0000256" key="1">
    <source>
        <dbReference type="ARBA" id="ARBA00022679"/>
    </source>
</evidence>
<dbReference type="InterPro" id="IPR011004">
    <property type="entry name" value="Trimer_LpxA-like_sf"/>
</dbReference>
<keyword evidence="2" id="KW-0677">Repeat</keyword>
<keyword evidence="4" id="KW-1185">Reference proteome</keyword>
<organism evidence="3 4">
    <name type="scientific">Streptomyces marincola</name>
    <dbReference type="NCBI Taxonomy" id="2878388"/>
    <lineage>
        <taxon>Bacteria</taxon>
        <taxon>Bacillati</taxon>
        <taxon>Actinomycetota</taxon>
        <taxon>Actinomycetes</taxon>
        <taxon>Kitasatosporales</taxon>
        <taxon>Streptomycetaceae</taxon>
        <taxon>Streptomyces</taxon>
    </lineage>
</organism>
<dbReference type="Pfam" id="PF00132">
    <property type="entry name" value="Hexapep"/>
    <property type="match status" value="1"/>
</dbReference>
<dbReference type="InterPro" id="IPR018357">
    <property type="entry name" value="Hexapep_transf_CS"/>
</dbReference>
<dbReference type="PANTHER" id="PTHR43300">
    <property type="entry name" value="ACETYLTRANSFERASE"/>
    <property type="match status" value="1"/>
</dbReference>
<keyword evidence="1 3" id="KW-0808">Transferase</keyword>
<dbReference type="InterPro" id="IPR050179">
    <property type="entry name" value="Trans_hexapeptide_repeat"/>
</dbReference>
<dbReference type="PROSITE" id="PS00101">
    <property type="entry name" value="HEXAPEP_TRANSFERASES"/>
    <property type="match status" value="1"/>
</dbReference>
<dbReference type="InterPro" id="IPR001451">
    <property type="entry name" value="Hexapep"/>
</dbReference>
<dbReference type="SUPFAM" id="SSF51161">
    <property type="entry name" value="Trimeric LpxA-like enzymes"/>
    <property type="match status" value="1"/>
</dbReference>
<dbReference type="CDD" id="cd03349">
    <property type="entry name" value="LbH_XAT"/>
    <property type="match status" value="1"/>
</dbReference>
<dbReference type="AlphaFoldDB" id="A0A1W7D1G8"/>
<dbReference type="KEGG" id="smao:CAG99_19870"/>
<evidence type="ECO:0000313" key="3">
    <source>
        <dbReference type="EMBL" id="ARQ70797.1"/>
    </source>
</evidence>
<evidence type="ECO:0000313" key="4">
    <source>
        <dbReference type="Proteomes" id="UP000194218"/>
    </source>
</evidence>
<dbReference type="Gene3D" id="2.160.10.10">
    <property type="entry name" value="Hexapeptide repeat proteins"/>
    <property type="match status" value="1"/>
</dbReference>
<dbReference type="Proteomes" id="UP000194218">
    <property type="component" value="Chromosome"/>
</dbReference>
<dbReference type="RefSeq" id="WP_086160641.1">
    <property type="nucleotide sequence ID" value="NZ_CP021121.1"/>
</dbReference>
<sequence>MSVPDPAQLHPSSRPDLTNVVFLANQVTSEFIEVGEFSYYDDGGSGVPFEVGNVLYNYGPQRLVIGRFTTIATGATFLMPAGNHPMAGPSTYPFTMFGGAWAERTLDTYLSIEQPPDTRVGNDVWIGRGATVMPGVAVGDGAVVAAHAVVTRDVEPYAIVAGNPARHIRTRFTPDEVGLLLRARWWDWPVELITEHAATLMGGTPAEVAAIDAERLRADRPASPD</sequence>
<dbReference type="EMBL" id="CP021121">
    <property type="protein sequence ID" value="ARQ70797.1"/>
    <property type="molecule type" value="Genomic_DNA"/>
</dbReference>
<protein>
    <submittedName>
        <fullName evidence="3">Acetyltransferase</fullName>
    </submittedName>
</protein>
<evidence type="ECO:0000256" key="2">
    <source>
        <dbReference type="ARBA" id="ARBA00022737"/>
    </source>
</evidence>